<dbReference type="AlphaFoldDB" id="A0A1N6KHS4"/>
<dbReference type="Proteomes" id="UP000185151">
    <property type="component" value="Unassembled WGS sequence"/>
</dbReference>
<dbReference type="PANTHER" id="PTHR45947:SF3">
    <property type="entry name" value="SULFOQUINOVOSYL TRANSFERASE SQD2"/>
    <property type="match status" value="1"/>
</dbReference>
<evidence type="ECO:0000313" key="3">
    <source>
        <dbReference type="EMBL" id="SIO56121.1"/>
    </source>
</evidence>
<feature type="domain" description="Glycosyltransferase subfamily 4-like N-terminal" evidence="2">
    <location>
        <begin position="15"/>
        <end position="196"/>
    </location>
</feature>
<evidence type="ECO:0000256" key="1">
    <source>
        <dbReference type="SAM" id="MobiDB-lite"/>
    </source>
</evidence>
<evidence type="ECO:0000259" key="2">
    <source>
        <dbReference type="Pfam" id="PF13579"/>
    </source>
</evidence>
<dbReference type="OrthoDB" id="9787293at2"/>
<accession>A0A1N6KHS4</accession>
<reference evidence="3 4" key="1">
    <citation type="submission" date="2016-11" db="EMBL/GenBank/DDBJ databases">
        <authorList>
            <person name="Jaros S."/>
            <person name="Januszkiewicz K."/>
            <person name="Wedrychowicz H."/>
        </authorList>
    </citation>
    <scope>NUCLEOTIDE SEQUENCE [LARGE SCALE GENOMIC DNA]</scope>
    <source>
        <strain evidence="3 4">GAS95</strain>
    </source>
</reference>
<dbReference type="RefSeq" id="WP_074297874.1">
    <property type="nucleotide sequence ID" value="NZ_FSRU01000002.1"/>
</dbReference>
<feature type="region of interest" description="Disordered" evidence="1">
    <location>
        <begin position="453"/>
        <end position="476"/>
    </location>
</feature>
<dbReference type="SUPFAM" id="SSF53756">
    <property type="entry name" value="UDP-Glycosyltransferase/glycogen phosphorylase"/>
    <property type="match status" value="1"/>
</dbReference>
<dbReference type="NCBIfam" id="NF007640">
    <property type="entry name" value="PRK10307.1"/>
    <property type="match status" value="1"/>
</dbReference>
<keyword evidence="3" id="KW-0808">Transferase</keyword>
<dbReference type="InterPro" id="IPR028098">
    <property type="entry name" value="Glyco_trans_4-like_N"/>
</dbReference>
<dbReference type="EMBL" id="FSRU01000002">
    <property type="protein sequence ID" value="SIO56121.1"/>
    <property type="molecule type" value="Genomic_DNA"/>
</dbReference>
<name>A0A1N6KHS4_9BURK</name>
<dbReference type="InterPro" id="IPR050194">
    <property type="entry name" value="Glycosyltransferase_grp1"/>
</dbReference>
<sequence>MRLLIVGLNYAPELTGTGKYTAEMAEALVAQGHEVRVICGQPYYPQWQVADGYRAWRYRSEQRLGVRVLRVPLWVPRVPTGVKRLLHLASFALAALPVLAAQLRWRPHVVMSIAPSLMSAPGALLLARASGAKTWLHIQDYEVDAAFELGVIHGTRARRFALAIERTLLARFDVVSSLSEKMVERAVLKGVDPLKTCGLINWVDTRVIAPLPHVSSYRQLLGLDLPVRQTVVLYAGNMGAKQGLDILAEAAQALARRHDIHFVFCGNGPAQAQLEQRCAGAPNCHFMPLQPAQRLNELLNLADIHVLPQRGGAADLVMPSKLGGMLASGRAIVAMACPGTELFDVVAPRGVVVPPEDVTALVAAIEALAADPARRIALGLAARDYAERTLSSARVLGGLNARLRALAGQDEVTVGSVDLSNSTAVDGVPGGIAGSLTAGLASGLTGAVSGGVSANASGDAAEEQVGAGRLEPTQVE</sequence>
<evidence type="ECO:0000313" key="4">
    <source>
        <dbReference type="Proteomes" id="UP000185151"/>
    </source>
</evidence>
<protein>
    <submittedName>
        <fullName evidence="3">Colanic acid biosynthesis glycosyl transferase WcaI</fullName>
    </submittedName>
</protein>
<dbReference type="PANTHER" id="PTHR45947">
    <property type="entry name" value="SULFOQUINOVOSYL TRANSFERASE SQD2"/>
    <property type="match status" value="1"/>
</dbReference>
<dbReference type="CDD" id="cd03794">
    <property type="entry name" value="GT4_WbuB-like"/>
    <property type="match status" value="1"/>
</dbReference>
<gene>
    <name evidence="3" type="ORF">SAMN05444165_3652</name>
</gene>
<organism evidence="3 4">
    <name type="scientific">Paraburkholderia phenazinium</name>
    <dbReference type="NCBI Taxonomy" id="60549"/>
    <lineage>
        <taxon>Bacteria</taxon>
        <taxon>Pseudomonadati</taxon>
        <taxon>Pseudomonadota</taxon>
        <taxon>Betaproteobacteria</taxon>
        <taxon>Burkholderiales</taxon>
        <taxon>Burkholderiaceae</taxon>
        <taxon>Paraburkholderia</taxon>
    </lineage>
</organism>
<dbReference type="Gene3D" id="3.40.50.2000">
    <property type="entry name" value="Glycogen Phosphorylase B"/>
    <property type="match status" value="2"/>
</dbReference>
<keyword evidence="4" id="KW-1185">Reference proteome</keyword>
<dbReference type="GO" id="GO:0016758">
    <property type="term" value="F:hexosyltransferase activity"/>
    <property type="evidence" value="ECO:0007669"/>
    <property type="project" value="TreeGrafter"/>
</dbReference>
<proteinExistence type="predicted"/>
<dbReference type="Pfam" id="PF13579">
    <property type="entry name" value="Glyco_trans_4_4"/>
    <property type="match status" value="1"/>
</dbReference>
<dbReference type="Pfam" id="PF13692">
    <property type="entry name" value="Glyco_trans_1_4"/>
    <property type="match status" value="1"/>
</dbReference>